<dbReference type="InterPro" id="IPR000387">
    <property type="entry name" value="Tyr_Pase_dom"/>
</dbReference>
<dbReference type="GO" id="GO:0004725">
    <property type="term" value="F:protein tyrosine phosphatase activity"/>
    <property type="evidence" value="ECO:0007669"/>
    <property type="project" value="InterPro"/>
</dbReference>
<evidence type="ECO:0000259" key="2">
    <source>
        <dbReference type="PROSITE" id="PS50056"/>
    </source>
</evidence>
<dbReference type="PANTHER" id="PTHR46163:SF2">
    <property type="entry name" value="PROTEIN-TYROSINE PHOSPHATASE"/>
    <property type="match status" value="1"/>
</dbReference>
<evidence type="ECO:0000259" key="1">
    <source>
        <dbReference type="PROSITE" id="PS50055"/>
    </source>
</evidence>
<proteinExistence type="predicted"/>
<dbReference type="PANTHER" id="PTHR46163">
    <property type="entry name" value="TYROSINE-PROTEIN PHOSPHATASE-RELATED"/>
    <property type="match status" value="1"/>
</dbReference>
<protein>
    <recommendedName>
        <fullName evidence="5">Tyrosine-protein phosphatase domain-containing protein</fullName>
    </recommendedName>
</protein>
<dbReference type="Gene3D" id="3.90.190.10">
    <property type="entry name" value="Protein tyrosine phosphatase superfamily"/>
    <property type="match status" value="1"/>
</dbReference>
<feature type="domain" description="Tyrosine-protein phosphatase" evidence="1">
    <location>
        <begin position="1"/>
        <end position="108"/>
    </location>
</feature>
<dbReference type="PRINTS" id="PR00700">
    <property type="entry name" value="PRTYPHPHTASE"/>
</dbReference>
<dbReference type="PROSITE" id="PS50056">
    <property type="entry name" value="TYR_PHOSPHATASE_2"/>
    <property type="match status" value="1"/>
</dbReference>
<dbReference type="SMART" id="SM00404">
    <property type="entry name" value="PTPc_motif"/>
    <property type="match status" value="1"/>
</dbReference>
<feature type="non-terminal residue" evidence="3">
    <location>
        <position position="113"/>
    </location>
</feature>
<dbReference type="EMBL" id="ADBV01011802">
    <property type="protein sequence ID" value="EJW74661.1"/>
    <property type="molecule type" value="Genomic_DNA"/>
</dbReference>
<feature type="domain" description="Tyrosine specific protein phosphatases" evidence="2">
    <location>
        <begin position="53"/>
        <end position="99"/>
    </location>
</feature>
<evidence type="ECO:0000313" key="3">
    <source>
        <dbReference type="EMBL" id="EJW74661.1"/>
    </source>
</evidence>
<dbReference type="InterPro" id="IPR000242">
    <property type="entry name" value="PTP_cat"/>
</dbReference>
<dbReference type="InterPro" id="IPR003595">
    <property type="entry name" value="Tyr_Pase_cat"/>
</dbReference>
<dbReference type="Pfam" id="PF00102">
    <property type="entry name" value="Y_phosphatase"/>
    <property type="match status" value="1"/>
</dbReference>
<comment type="caution">
    <text evidence="3">The sequence shown here is derived from an EMBL/GenBank/DDBJ whole genome shotgun (WGS) entry which is preliminary data.</text>
</comment>
<dbReference type="PROSITE" id="PS50055">
    <property type="entry name" value="TYR_PHOSPHATASE_PTP"/>
    <property type="match status" value="1"/>
</dbReference>
<dbReference type="SUPFAM" id="SSF52799">
    <property type="entry name" value="(Phosphotyrosine protein) phosphatases II"/>
    <property type="match status" value="1"/>
</dbReference>
<organism evidence="3 4">
    <name type="scientific">Wuchereria bancrofti</name>
    <dbReference type="NCBI Taxonomy" id="6293"/>
    <lineage>
        <taxon>Eukaryota</taxon>
        <taxon>Metazoa</taxon>
        <taxon>Ecdysozoa</taxon>
        <taxon>Nematoda</taxon>
        <taxon>Chromadorea</taxon>
        <taxon>Rhabditida</taxon>
        <taxon>Spirurina</taxon>
        <taxon>Spiruromorpha</taxon>
        <taxon>Filarioidea</taxon>
        <taxon>Onchocercidae</taxon>
        <taxon>Wuchereria</taxon>
    </lineage>
</organism>
<sequence length="113" mass="12922">MLTISNLIVTNGNKKLTLEHIAWNDWPDRGVPNNFLAPFRLFTTNQKSNTCCIGRTGTVVGLDIADSMFNDGMKVTMRDVVRELRLQRHGSIQTDIQYVYIHRCILALSENRK</sequence>
<accession>J9DXW0</accession>
<evidence type="ECO:0008006" key="5">
    <source>
        <dbReference type="Google" id="ProtNLM"/>
    </source>
</evidence>
<dbReference type="Proteomes" id="UP000004810">
    <property type="component" value="Unassembled WGS sequence"/>
</dbReference>
<dbReference type="AlphaFoldDB" id="J9DXW0"/>
<name>J9DXW0_WUCBA</name>
<evidence type="ECO:0000313" key="4">
    <source>
        <dbReference type="Proteomes" id="UP000004810"/>
    </source>
</evidence>
<reference evidence="4" key="1">
    <citation type="submission" date="2012-08" db="EMBL/GenBank/DDBJ databases">
        <title>The Genome Sequence of Wuchereria bancrofti.</title>
        <authorList>
            <person name="Nutman T.B."/>
            <person name="Fink D.L."/>
            <person name="Russ C."/>
            <person name="Young S."/>
            <person name="Zeng Q."/>
            <person name="Koehrsen M."/>
            <person name="Alvarado L."/>
            <person name="Berlin A."/>
            <person name="Chapman S.B."/>
            <person name="Chen Z."/>
            <person name="Freedman E."/>
            <person name="Gellesch M."/>
            <person name="Goldberg J."/>
            <person name="Griggs A."/>
            <person name="Gujja S."/>
            <person name="Heilman E.R."/>
            <person name="Heiman D."/>
            <person name="Hepburn T."/>
            <person name="Howarth C."/>
            <person name="Jen D."/>
            <person name="Larson L."/>
            <person name="Lewis B."/>
            <person name="Mehta T."/>
            <person name="Park D."/>
            <person name="Pearson M."/>
            <person name="Roberts A."/>
            <person name="Saif S."/>
            <person name="Shea T."/>
            <person name="Shenoy N."/>
            <person name="Sisk P."/>
            <person name="Stolte C."/>
            <person name="Sykes S."/>
            <person name="Walk T."/>
            <person name="White J."/>
            <person name="Yandava C."/>
            <person name="Haas B."/>
            <person name="Henn M.R."/>
            <person name="Nusbaum C."/>
            <person name="Birren B."/>
        </authorList>
    </citation>
    <scope>NUCLEOTIDE SEQUENCE [LARGE SCALE GENOMIC DNA]</scope>
    <source>
        <strain evidence="4">NA</strain>
    </source>
</reference>
<gene>
    <name evidence="3" type="ORF">WUBG_14431</name>
</gene>
<dbReference type="InterPro" id="IPR052782">
    <property type="entry name" value="Oocyte-zygote_transition_reg"/>
</dbReference>
<dbReference type="InterPro" id="IPR029021">
    <property type="entry name" value="Prot-tyrosine_phosphatase-like"/>
</dbReference>